<evidence type="ECO:0000256" key="6">
    <source>
        <dbReference type="ARBA" id="ARBA00022840"/>
    </source>
</evidence>
<feature type="compositionally biased region" description="Basic and acidic residues" evidence="8">
    <location>
        <begin position="1985"/>
        <end position="2001"/>
    </location>
</feature>
<sequence length="2299" mass="258233">MSMRSSQSQQKNQTTLLQNWGYYGNQTKKTGNSEELIVIDDDLDAEDEEAFLAACEAAEGQLSSSAALVTDGNQFQQPDCTSVPEASPLESLPGFDVSAGKLWIYPTNYPVRDYQFNIVSQALKKNTLVTLPTGLGKTFIAAVVMFNFYRWYPQGKVVFMAPTKPLVAQQIEACFNIMGIPESDMAEMTGSMAPYERKKTWKTKRVFFLTPQVLSNDLSRQACPAEDIKCLVVDEAHKALGNHAYCEVVRELAKYTPNFRVLALSATPGGDLKMLRLYINRLSRAGAIFNKDPASLSKFQLLKAREAFRQDPPPQVQSKGAVEGDFAISLSLYHGYELLMQHGTRTLYHFLSNTVDGDKGFSRTRQELMRNGDFINIMNILKEKFEYDGNTSLSGGSSSMSPSSRQISCTQKSKKFVVSHPKMQKLQEVVLRHFKNFQSGAENKPSTSVSGATMETRVMIFAQYRDSVQEIAEMLNCHQPLVRCMSFVGQSSAGKATKGISQKEQLRVVKEFRCGNYNTLVSTCVGEEGLDIGDVDLIVCYDAHKSPTRLVQRMGRTGRKRKGRIVMLMTEGKEASVYDKSQYSRRGIHKALQGNSKSLQLYPSCPRMIPRGLNPQPHKMHITVEQYEGKKKNKKGARKTTEGPITSIVQKWQEKLPKESWFLNENEYSEWVNRYRIPDQNVPTLPQGGSIRCLGEPREAAANSLSLSSWSLWQSKEQSTHRVHHSQRCKDFVHLMELMEIQDQIDGDDIYGMEMALHLNEDDVIKSQTGKGIEKFCRKKQEKAKRVGEEVTERLHSQSEEDQENQMNKIRRKKKRVSLPLLVSDESDDDFLDKSGTTLPDVGLDKKISWKHGRLAEDRSPSTREEVIRLGSVEERGEVGSIKEERLNTPVEENVRDDKVEVAFRKGEEGLSSEKTETIRDEKERRYQHRKQLKVATKPKHKSNPKKRGQIVSIVDSSDEADFEGNSGGAAKKLCRNEKSPTHVDAVITLLKSCRERQKRDCQEREPEPDEKADRINNEIDLHEEDAEQDKPIGSELDATDINKQHPKPSKEMEEDLSSFFPCSQFSFVQNTSTAATARKSFAFHLPPSPPSVSSLDILDDIGLHFGTPGCEAGLSLGHRDGKEPEEGEVTQEELSSSKIVQEIPQQGRFRKEDCSPLQRDKVCKKGSNDEGSILVSAKKDELISENINLQENRTKQLDKDFIPVPRCDRPQETEGERSSAVQSVPPSHQKITESLCLDDLQGFYEDDWEDSNVAPLPVEVQTPTFSDSKAEFGKCQQKSSASGSLVKDENGNLPNPSTPIIKKVGFSSCSTKQPFNFHSVSELSRDSENRITVDSKALGNNSENSPKNSSFITDVTLPPDERFVSSSSGVKNDSCNLECDIGMNFDLNFDLDSLDDDDGDPSLLLTSPPGVSSHHPVSLHLPKAESTPLNRIDSCRRPWKSPDVTPVIQMQAKKRIERSKPSSGLEMSAESETKDNLERDGETQAREDTLWGGTRMDTLQSVPEGPHSKHTLKSSLLRKLSFCNRSEISEPEKRDSSKRIEELTDSAEKKSVPMETIRRKSGFDVSEECLKIEPSTESSTSVGSDNKTDTQEFKIGQSALSDSVKEGGESEAVLVVDEDEDEPLSQIPKPKKRCQNALRSPDEQSPVSNARKLKEKRRNPRKILQSSSEEESLMSPPRKKPRQKRFLLSSSVSLMEDDDDADFEDPSPPRYRTSPGNSRLTTHKLANKKRAHKNKGRREANAFLDQEAAVSDDGKASSDEEGSVLDQSLEGFINDATQMSEGEGDVTEVENVTADSRRCDLEDTINVDNIIGGTSCKRLRNRRGGESKAERILRLGRKAVLKSDSTEEDSESDVESNMVMPQKRNEYSRGKGQRSSSVSSKASSVRKSDHGQETRQVKSGSNLNSRNEQNRAKVANKNVGKPVRNFREGVNGSRETMSNRHTVDMDLNFDLNFEDDLLAESHFPSNNKPFNNFTKEQTSTLTKEQLEKEERLRKQKEKQEEFRKKMAAKRKSPADMAVMQCNSKTSQEGTKSQGFDVSTENGEKRTDVTDIPLHPSQRLNLTNNSSLTSNLNLDKPVILISSRELASSSSIVSSLAIKHGMDPRVCQLRGCDYMVSNRMGVEKQTMSEFSSSSNKMKLVDKFKEMKMRFDKLCIIIEKDRLKREEKPKTIIRTKYFDSTLAALAKAPMKVLFSDSTDETALILAELARVESRKGFAIVYPKELTEMQEQVLGFCLSLPSVNYASALSMTLRFSSLSELITCSEEYFKERTGIYGDRVKSIMGHFKHCFDEQMMRTPKR</sequence>
<comment type="caution">
    <text evidence="11">The sequence shown here is derived from an EMBL/GenBank/DDBJ whole genome shotgun (WGS) entry which is preliminary data.</text>
</comment>
<evidence type="ECO:0000256" key="1">
    <source>
        <dbReference type="ARBA" id="ARBA00004123"/>
    </source>
</evidence>
<dbReference type="FunFam" id="3.40.50.300:FF:000861">
    <property type="entry name" value="Fanconi anemia, complementation group M"/>
    <property type="match status" value="1"/>
</dbReference>
<dbReference type="GO" id="GO:0043138">
    <property type="term" value="F:3'-5' DNA helicase activity"/>
    <property type="evidence" value="ECO:0007669"/>
    <property type="project" value="InterPro"/>
</dbReference>
<feature type="compositionally biased region" description="Basic and acidic residues" evidence="8">
    <location>
        <begin position="996"/>
        <end position="1021"/>
    </location>
</feature>
<dbReference type="SMART" id="SM00490">
    <property type="entry name" value="HELICc"/>
    <property type="match status" value="1"/>
</dbReference>
<proteinExistence type="inferred from homology"/>
<dbReference type="EMBL" id="MRZV01000360">
    <property type="protein sequence ID" value="PIK51698.1"/>
    <property type="molecule type" value="Genomic_DNA"/>
</dbReference>
<evidence type="ECO:0000256" key="2">
    <source>
        <dbReference type="ARBA" id="ARBA00009889"/>
    </source>
</evidence>
<evidence type="ECO:0000256" key="8">
    <source>
        <dbReference type="SAM" id="MobiDB-lite"/>
    </source>
</evidence>
<feature type="compositionally biased region" description="Basic and acidic residues" evidence="8">
    <location>
        <begin position="1528"/>
        <end position="1563"/>
    </location>
</feature>
<feature type="region of interest" description="Disordered" evidence="8">
    <location>
        <begin position="1979"/>
        <end position="2001"/>
    </location>
</feature>
<feature type="domain" description="Helicase C-terminal" evidence="10">
    <location>
        <begin position="448"/>
        <end position="600"/>
    </location>
</feature>
<dbReference type="Pfam" id="PF00271">
    <property type="entry name" value="Helicase_C"/>
    <property type="match status" value="1"/>
</dbReference>
<keyword evidence="3" id="KW-0547">Nucleotide-binding</keyword>
<feature type="region of interest" description="Disordered" evidence="8">
    <location>
        <begin position="1525"/>
        <end position="1765"/>
    </location>
</feature>
<gene>
    <name evidence="11" type="ORF">BSL78_11418</name>
</gene>
<dbReference type="GO" id="GO:0036297">
    <property type="term" value="P:interstrand cross-link repair"/>
    <property type="evidence" value="ECO:0007669"/>
    <property type="project" value="TreeGrafter"/>
</dbReference>
<feature type="region of interest" description="Disordered" evidence="8">
    <location>
        <begin position="1280"/>
        <end position="1300"/>
    </location>
</feature>
<keyword evidence="12" id="KW-1185">Reference proteome</keyword>
<keyword evidence="4" id="KW-0378">Hydrolase</keyword>
<dbReference type="GO" id="GO:0009378">
    <property type="term" value="F:four-way junction helicase activity"/>
    <property type="evidence" value="ECO:0007669"/>
    <property type="project" value="TreeGrafter"/>
</dbReference>
<feature type="region of interest" description="Disordered" evidence="8">
    <location>
        <begin position="996"/>
        <end position="1050"/>
    </location>
</feature>
<dbReference type="SUPFAM" id="SSF52540">
    <property type="entry name" value="P-loop containing nucleoside triphosphate hydrolases"/>
    <property type="match status" value="1"/>
</dbReference>
<dbReference type="CDD" id="cd20077">
    <property type="entry name" value="XPF_nuclease_FANCM"/>
    <property type="match status" value="1"/>
</dbReference>
<dbReference type="Pfam" id="PF16783">
    <property type="entry name" value="FANCM-MHF_bd"/>
    <property type="match status" value="1"/>
</dbReference>
<dbReference type="STRING" id="307972.A0A2G8KUK9"/>
<keyword evidence="7" id="KW-0539">Nucleus</keyword>
<dbReference type="CDD" id="cd12091">
    <property type="entry name" value="FANCM_ID"/>
    <property type="match status" value="1"/>
</dbReference>
<evidence type="ECO:0000259" key="10">
    <source>
        <dbReference type="PROSITE" id="PS51194"/>
    </source>
</evidence>
<dbReference type="GO" id="GO:0000400">
    <property type="term" value="F:four-way junction DNA binding"/>
    <property type="evidence" value="ECO:0007669"/>
    <property type="project" value="TreeGrafter"/>
</dbReference>
<dbReference type="PANTHER" id="PTHR14025">
    <property type="entry name" value="FANCONI ANEMIA GROUP M FANCM FAMILY MEMBER"/>
    <property type="match status" value="1"/>
</dbReference>
<dbReference type="InterPro" id="IPR014001">
    <property type="entry name" value="Helicase_ATP-bd"/>
</dbReference>
<dbReference type="InterPro" id="IPR027417">
    <property type="entry name" value="P-loop_NTPase"/>
</dbReference>
<keyword evidence="5" id="KW-0347">Helicase</keyword>
<feature type="compositionally biased region" description="Polar residues" evidence="8">
    <location>
        <begin position="1898"/>
        <end position="1908"/>
    </location>
</feature>
<organism evidence="11 12">
    <name type="scientific">Stichopus japonicus</name>
    <name type="common">Sea cucumber</name>
    <dbReference type="NCBI Taxonomy" id="307972"/>
    <lineage>
        <taxon>Eukaryota</taxon>
        <taxon>Metazoa</taxon>
        <taxon>Echinodermata</taxon>
        <taxon>Eleutherozoa</taxon>
        <taxon>Echinozoa</taxon>
        <taxon>Holothuroidea</taxon>
        <taxon>Aspidochirotacea</taxon>
        <taxon>Aspidochirotida</taxon>
        <taxon>Stichopodidae</taxon>
        <taxon>Apostichopus</taxon>
    </lineage>
</organism>
<protein>
    <submittedName>
        <fullName evidence="11">Putative Fanconi anemia group M protein</fullName>
    </submittedName>
</protein>
<dbReference type="Gene3D" id="1.10.150.20">
    <property type="entry name" value="5' to 3' exonuclease, C-terminal subdomain"/>
    <property type="match status" value="1"/>
</dbReference>
<dbReference type="Pfam" id="PF00270">
    <property type="entry name" value="DEAD"/>
    <property type="match status" value="1"/>
</dbReference>
<feature type="compositionally biased region" description="Acidic residues" evidence="8">
    <location>
        <begin position="1696"/>
        <end position="1706"/>
    </location>
</feature>
<dbReference type="InterPro" id="IPR039686">
    <property type="entry name" value="FANCM/Mph1-like_ID"/>
</dbReference>
<dbReference type="InterPro" id="IPR044749">
    <property type="entry name" value="FANCM_DEXDc"/>
</dbReference>
<feature type="compositionally biased region" description="Basic residues" evidence="8">
    <location>
        <begin position="1652"/>
        <end position="1662"/>
    </location>
</feature>
<feature type="compositionally biased region" description="Polar residues" evidence="8">
    <location>
        <begin position="2023"/>
        <end position="2041"/>
    </location>
</feature>
<dbReference type="Gene3D" id="3.40.50.10130">
    <property type="match status" value="1"/>
</dbReference>
<keyword evidence="6" id="KW-0067">ATP-binding</keyword>
<feature type="compositionally biased region" description="Basic and acidic residues" evidence="8">
    <location>
        <begin position="1472"/>
        <end position="1490"/>
    </location>
</feature>
<dbReference type="InterPro" id="IPR001650">
    <property type="entry name" value="Helicase_C-like"/>
</dbReference>
<evidence type="ECO:0000313" key="12">
    <source>
        <dbReference type="Proteomes" id="UP000230750"/>
    </source>
</evidence>
<feature type="region of interest" description="Disordered" evidence="8">
    <location>
        <begin position="788"/>
        <end position="811"/>
    </location>
</feature>
<dbReference type="Gene3D" id="3.40.50.300">
    <property type="entry name" value="P-loop containing nucleotide triphosphate hydrolases"/>
    <property type="match status" value="2"/>
</dbReference>
<evidence type="ECO:0000256" key="5">
    <source>
        <dbReference type="ARBA" id="ARBA00022806"/>
    </source>
</evidence>
<evidence type="ECO:0000256" key="7">
    <source>
        <dbReference type="ARBA" id="ARBA00023242"/>
    </source>
</evidence>
<evidence type="ECO:0000259" key="9">
    <source>
        <dbReference type="PROSITE" id="PS51192"/>
    </source>
</evidence>
<comment type="subcellular location">
    <subcellularLocation>
        <location evidence="1">Nucleus</location>
    </subcellularLocation>
</comment>
<dbReference type="InterPro" id="IPR031879">
    <property type="entry name" value="FANCM-MHF-bd"/>
</dbReference>
<dbReference type="PANTHER" id="PTHR14025:SF20">
    <property type="entry name" value="FANCONI ANEMIA GROUP M PROTEIN"/>
    <property type="match status" value="1"/>
</dbReference>
<dbReference type="SMART" id="SM00891">
    <property type="entry name" value="ERCC4"/>
    <property type="match status" value="1"/>
</dbReference>
<dbReference type="PROSITE" id="PS51194">
    <property type="entry name" value="HELICASE_CTER"/>
    <property type="match status" value="1"/>
</dbReference>
<dbReference type="Pfam" id="PF02732">
    <property type="entry name" value="ERCC4"/>
    <property type="match status" value="1"/>
</dbReference>
<feature type="compositionally biased region" description="Basic and acidic residues" evidence="8">
    <location>
        <begin position="788"/>
        <end position="799"/>
    </location>
</feature>
<dbReference type="PROSITE" id="PS51192">
    <property type="entry name" value="HELICASE_ATP_BIND_1"/>
    <property type="match status" value="1"/>
</dbReference>
<accession>A0A2G8KUK9</accession>
<feature type="region of interest" description="Disordered" evidence="8">
    <location>
        <begin position="1454"/>
        <end position="1493"/>
    </location>
</feature>
<feature type="compositionally biased region" description="Basic and acidic residues" evidence="8">
    <location>
        <begin position="1204"/>
        <end position="1218"/>
    </location>
</feature>
<dbReference type="SMART" id="SM00487">
    <property type="entry name" value="DEXDc"/>
    <property type="match status" value="1"/>
</dbReference>
<dbReference type="InterPro" id="IPR011545">
    <property type="entry name" value="DEAD/DEAH_box_helicase_dom"/>
</dbReference>
<feature type="compositionally biased region" description="Low complexity" evidence="8">
    <location>
        <begin position="1874"/>
        <end position="1886"/>
    </location>
</feature>
<dbReference type="SUPFAM" id="SSF52980">
    <property type="entry name" value="Restriction endonuclease-like"/>
    <property type="match status" value="1"/>
</dbReference>
<feature type="region of interest" description="Disordered" evidence="8">
    <location>
        <begin position="1204"/>
        <end position="1228"/>
    </location>
</feature>
<dbReference type="CDD" id="cd18033">
    <property type="entry name" value="DEXDc_FANCM"/>
    <property type="match status" value="1"/>
</dbReference>
<feature type="region of interest" description="Disordered" evidence="8">
    <location>
        <begin position="2023"/>
        <end position="2061"/>
    </location>
</feature>
<dbReference type="GO" id="GO:0016787">
    <property type="term" value="F:hydrolase activity"/>
    <property type="evidence" value="ECO:0007669"/>
    <property type="project" value="UniProtKB-KW"/>
</dbReference>
<feature type="compositionally biased region" description="Polar residues" evidence="8">
    <location>
        <begin position="1576"/>
        <end position="1586"/>
    </location>
</feature>
<dbReference type="GO" id="GO:0004518">
    <property type="term" value="F:nuclease activity"/>
    <property type="evidence" value="ECO:0007669"/>
    <property type="project" value="InterPro"/>
</dbReference>
<feature type="compositionally biased region" description="Basic and acidic residues" evidence="8">
    <location>
        <begin position="1887"/>
        <end position="1897"/>
    </location>
</feature>
<dbReference type="InterPro" id="IPR047418">
    <property type="entry name" value="XPF_nuclease_FANCM"/>
</dbReference>
<feature type="region of interest" description="Disordered" evidence="8">
    <location>
        <begin position="913"/>
        <end position="949"/>
    </location>
</feature>
<dbReference type="GO" id="GO:0005524">
    <property type="term" value="F:ATP binding"/>
    <property type="evidence" value="ECO:0007669"/>
    <property type="project" value="UniProtKB-KW"/>
</dbReference>
<name>A0A2G8KUK9_STIJA</name>
<evidence type="ECO:0000256" key="3">
    <source>
        <dbReference type="ARBA" id="ARBA00022741"/>
    </source>
</evidence>
<feature type="compositionally biased region" description="Basic and acidic residues" evidence="8">
    <location>
        <begin position="1041"/>
        <end position="1050"/>
    </location>
</feature>
<feature type="compositionally biased region" description="Basic residues" evidence="8">
    <location>
        <begin position="926"/>
        <end position="949"/>
    </location>
</feature>
<dbReference type="InterPro" id="IPR006166">
    <property type="entry name" value="ERCC4_domain"/>
</dbReference>
<evidence type="ECO:0000256" key="4">
    <source>
        <dbReference type="ARBA" id="ARBA00022801"/>
    </source>
</evidence>
<dbReference type="CDD" id="cd18801">
    <property type="entry name" value="SF2_C_FANCM_Hef"/>
    <property type="match status" value="1"/>
</dbReference>
<feature type="region of interest" description="Disordered" evidence="8">
    <location>
        <begin position="1842"/>
        <end position="1940"/>
    </location>
</feature>
<feature type="domain" description="Helicase ATP-binding" evidence="9">
    <location>
        <begin position="118"/>
        <end position="286"/>
    </location>
</feature>
<comment type="similarity">
    <text evidence="2">Belongs to the DEAD box helicase family. DEAH subfamily. FANCM sub-subfamily.</text>
</comment>
<dbReference type="GO" id="GO:0045003">
    <property type="term" value="P:double-strand break repair via synthesis-dependent strand annealing"/>
    <property type="evidence" value="ECO:0007669"/>
    <property type="project" value="TreeGrafter"/>
</dbReference>
<reference evidence="11 12" key="1">
    <citation type="journal article" date="2017" name="PLoS Biol.">
        <title>The sea cucumber genome provides insights into morphological evolution and visceral regeneration.</title>
        <authorList>
            <person name="Zhang X."/>
            <person name="Sun L."/>
            <person name="Yuan J."/>
            <person name="Sun Y."/>
            <person name="Gao Y."/>
            <person name="Zhang L."/>
            <person name="Li S."/>
            <person name="Dai H."/>
            <person name="Hamel J.F."/>
            <person name="Liu C."/>
            <person name="Yu Y."/>
            <person name="Liu S."/>
            <person name="Lin W."/>
            <person name="Guo K."/>
            <person name="Jin S."/>
            <person name="Xu P."/>
            <person name="Storey K.B."/>
            <person name="Huan P."/>
            <person name="Zhang T."/>
            <person name="Zhou Y."/>
            <person name="Zhang J."/>
            <person name="Lin C."/>
            <person name="Li X."/>
            <person name="Xing L."/>
            <person name="Huo D."/>
            <person name="Sun M."/>
            <person name="Wang L."/>
            <person name="Mercier A."/>
            <person name="Li F."/>
            <person name="Yang H."/>
            <person name="Xiang J."/>
        </authorList>
    </citation>
    <scope>NUCLEOTIDE SEQUENCE [LARGE SCALE GENOMIC DNA]</scope>
    <source>
        <strain evidence="11">Shaxun</strain>
        <tissue evidence="11">Muscle</tissue>
    </source>
</reference>
<feature type="compositionally biased region" description="Basic residues" evidence="8">
    <location>
        <begin position="1722"/>
        <end position="1737"/>
    </location>
</feature>
<feature type="compositionally biased region" description="Basic and acidic residues" evidence="8">
    <location>
        <begin position="913"/>
        <end position="925"/>
    </location>
</feature>
<dbReference type="OrthoDB" id="6513042at2759"/>
<dbReference type="Proteomes" id="UP000230750">
    <property type="component" value="Unassembled WGS sequence"/>
</dbReference>
<dbReference type="GO" id="GO:0005634">
    <property type="term" value="C:nucleus"/>
    <property type="evidence" value="ECO:0007669"/>
    <property type="project" value="UniProtKB-SubCell"/>
</dbReference>
<evidence type="ECO:0000313" key="11">
    <source>
        <dbReference type="EMBL" id="PIK51698.1"/>
    </source>
</evidence>
<dbReference type="InterPro" id="IPR011335">
    <property type="entry name" value="Restrct_endonuc-II-like"/>
</dbReference>